<gene>
    <name evidence="5" type="ORF">DZC73_18765</name>
</gene>
<dbReference type="Gene3D" id="3.30.70.270">
    <property type="match status" value="1"/>
</dbReference>
<dbReference type="EC" id="2.7.7.65" evidence="1"/>
<dbReference type="InterPro" id="IPR000160">
    <property type="entry name" value="GGDEF_dom"/>
</dbReference>
<dbReference type="GO" id="GO:0043709">
    <property type="term" value="P:cell adhesion involved in single-species biofilm formation"/>
    <property type="evidence" value="ECO:0007669"/>
    <property type="project" value="TreeGrafter"/>
</dbReference>
<proteinExistence type="predicted"/>
<dbReference type="PANTHER" id="PTHR45138">
    <property type="entry name" value="REGULATORY COMPONENTS OF SENSORY TRANSDUCTION SYSTEM"/>
    <property type="match status" value="1"/>
</dbReference>
<dbReference type="EMBL" id="QUSW01000005">
    <property type="protein sequence ID" value="RQP23159.1"/>
    <property type="molecule type" value="Genomic_DNA"/>
</dbReference>
<sequence length="552" mass="61708">MAELLVRCQAAHDSGEHLRGVELAEQALSLAHDATDSTEVPQAYSLLAAHRWRLGQFELAVMAAREAVKRWAPLGGRQECDTLCLLAISYSELGLHEEALKCATAAFDKSREQKFDAQMVQALNRIGVCFDRLGDPAQSEKFLLQSLGQARELNDHNQVLGALNNLMATAISAFYHFRQRGEKDLSAAALQRARQYGRQSVSLARRHADAYRLSVTQGNLGEVLGLAGEYAESHRVLEETVQQAREHGYRAVELRSRHNIGEVLIQEGRYEEAVSVLDATLAELESADQETTRMRVHSALYRAHKAARRFEPALHHCEAYHALELHRAALQSHAQARLMVNRIDVEKALMDGERARLEAELQRLRSKELEDEKRQLEARTAELQRDTLEDQLTRLANRRRVDEDLPRIVARALESNAPLCIAVADLDHFKHVNDRFGHAVGDAVLRSAAQIFRVKTRTRDLVARIGGEEFLFVFVDTSPQIARDVCERLRCAVEAHPWEQATAGLRVTMSIGLADVRVGDTPAELIARADAALYEAKRAGRNQLREASTGSA</sequence>
<dbReference type="GO" id="GO:0005886">
    <property type="term" value="C:plasma membrane"/>
    <property type="evidence" value="ECO:0007669"/>
    <property type="project" value="TreeGrafter"/>
</dbReference>
<name>A0A3N7JQ41_9BURK</name>
<dbReference type="Pfam" id="PF00990">
    <property type="entry name" value="GGDEF"/>
    <property type="match status" value="1"/>
</dbReference>
<dbReference type="AlphaFoldDB" id="A0A3N7JQ41"/>
<dbReference type="NCBIfam" id="TIGR00254">
    <property type="entry name" value="GGDEF"/>
    <property type="match status" value="1"/>
</dbReference>
<dbReference type="SMART" id="SM00028">
    <property type="entry name" value="TPR"/>
    <property type="match status" value="5"/>
</dbReference>
<accession>A0A3N7JQ41</accession>
<comment type="catalytic activity">
    <reaction evidence="2">
        <text>2 GTP = 3',3'-c-di-GMP + 2 diphosphate</text>
        <dbReference type="Rhea" id="RHEA:24898"/>
        <dbReference type="ChEBI" id="CHEBI:33019"/>
        <dbReference type="ChEBI" id="CHEBI:37565"/>
        <dbReference type="ChEBI" id="CHEBI:58805"/>
        <dbReference type="EC" id="2.7.7.65"/>
    </reaction>
</comment>
<dbReference type="InterPro" id="IPR029787">
    <property type="entry name" value="Nucleotide_cyclase"/>
</dbReference>
<dbReference type="PANTHER" id="PTHR45138:SF9">
    <property type="entry name" value="DIGUANYLATE CYCLASE DGCM-RELATED"/>
    <property type="match status" value="1"/>
</dbReference>
<evidence type="ECO:0000313" key="5">
    <source>
        <dbReference type="EMBL" id="RQP23159.1"/>
    </source>
</evidence>
<evidence type="ECO:0000259" key="4">
    <source>
        <dbReference type="PROSITE" id="PS50887"/>
    </source>
</evidence>
<dbReference type="InterPro" id="IPR050469">
    <property type="entry name" value="Diguanylate_Cyclase"/>
</dbReference>
<evidence type="ECO:0000256" key="2">
    <source>
        <dbReference type="ARBA" id="ARBA00034247"/>
    </source>
</evidence>
<feature type="coiled-coil region" evidence="3">
    <location>
        <begin position="347"/>
        <end position="398"/>
    </location>
</feature>
<dbReference type="GO" id="GO:1902201">
    <property type="term" value="P:negative regulation of bacterial-type flagellum-dependent cell motility"/>
    <property type="evidence" value="ECO:0007669"/>
    <property type="project" value="TreeGrafter"/>
</dbReference>
<keyword evidence="3" id="KW-0175">Coiled coil</keyword>
<dbReference type="FunFam" id="3.30.70.270:FF:000001">
    <property type="entry name" value="Diguanylate cyclase domain protein"/>
    <property type="match status" value="1"/>
</dbReference>
<organism evidence="5 6">
    <name type="scientific">Piscinibacter terrae</name>
    <dbReference type="NCBI Taxonomy" id="2496871"/>
    <lineage>
        <taxon>Bacteria</taxon>
        <taxon>Pseudomonadati</taxon>
        <taxon>Pseudomonadota</taxon>
        <taxon>Betaproteobacteria</taxon>
        <taxon>Burkholderiales</taxon>
        <taxon>Sphaerotilaceae</taxon>
        <taxon>Piscinibacter</taxon>
    </lineage>
</organism>
<evidence type="ECO:0000256" key="1">
    <source>
        <dbReference type="ARBA" id="ARBA00012528"/>
    </source>
</evidence>
<dbReference type="Pfam" id="PF13424">
    <property type="entry name" value="TPR_12"/>
    <property type="match status" value="2"/>
</dbReference>
<dbReference type="InterPro" id="IPR019734">
    <property type="entry name" value="TPR_rpt"/>
</dbReference>
<dbReference type="SMART" id="SM00267">
    <property type="entry name" value="GGDEF"/>
    <property type="match status" value="1"/>
</dbReference>
<dbReference type="PROSITE" id="PS50887">
    <property type="entry name" value="GGDEF"/>
    <property type="match status" value="1"/>
</dbReference>
<comment type="caution">
    <text evidence="5">The sequence shown here is derived from an EMBL/GenBank/DDBJ whole genome shotgun (WGS) entry which is preliminary data.</text>
</comment>
<dbReference type="SUPFAM" id="SSF55073">
    <property type="entry name" value="Nucleotide cyclase"/>
    <property type="match status" value="1"/>
</dbReference>
<dbReference type="Proteomes" id="UP000267464">
    <property type="component" value="Unassembled WGS sequence"/>
</dbReference>
<dbReference type="InterPro" id="IPR043128">
    <property type="entry name" value="Rev_trsase/Diguanyl_cyclase"/>
</dbReference>
<protein>
    <recommendedName>
        <fullName evidence="1">diguanylate cyclase</fullName>
        <ecNumber evidence="1">2.7.7.65</ecNumber>
    </recommendedName>
</protein>
<dbReference type="InterPro" id="IPR011990">
    <property type="entry name" value="TPR-like_helical_dom_sf"/>
</dbReference>
<dbReference type="Gene3D" id="1.25.40.10">
    <property type="entry name" value="Tetratricopeptide repeat domain"/>
    <property type="match status" value="2"/>
</dbReference>
<feature type="domain" description="GGDEF" evidence="4">
    <location>
        <begin position="417"/>
        <end position="549"/>
    </location>
</feature>
<evidence type="ECO:0000313" key="6">
    <source>
        <dbReference type="Proteomes" id="UP000267464"/>
    </source>
</evidence>
<reference evidence="5 6" key="2">
    <citation type="submission" date="2018-12" db="EMBL/GenBank/DDBJ databases">
        <title>Rhizobacter gummiphilus sp. nov., a rubber-degrading bacterium isolated from the soil of a botanical garden in Japan.</title>
        <authorList>
            <person name="Shunsuke S.S."/>
        </authorList>
    </citation>
    <scope>NUCLEOTIDE SEQUENCE [LARGE SCALE GENOMIC DNA]</scope>
    <source>
        <strain evidence="5 6">S-16</strain>
    </source>
</reference>
<dbReference type="GO" id="GO:0052621">
    <property type="term" value="F:diguanylate cyclase activity"/>
    <property type="evidence" value="ECO:0007669"/>
    <property type="project" value="UniProtKB-EC"/>
</dbReference>
<dbReference type="SUPFAM" id="SSF48452">
    <property type="entry name" value="TPR-like"/>
    <property type="match status" value="2"/>
</dbReference>
<reference evidence="5 6" key="1">
    <citation type="submission" date="2018-08" db="EMBL/GenBank/DDBJ databases">
        <authorList>
            <person name="Khan S.A."/>
            <person name="Jeon C.O."/>
            <person name="Chun B.H."/>
            <person name="Jeong S.E."/>
        </authorList>
    </citation>
    <scope>NUCLEOTIDE SEQUENCE [LARGE SCALE GENOMIC DNA]</scope>
    <source>
        <strain evidence="5 6">S-16</strain>
    </source>
</reference>
<evidence type="ECO:0000256" key="3">
    <source>
        <dbReference type="SAM" id="Coils"/>
    </source>
</evidence>
<dbReference type="CDD" id="cd01949">
    <property type="entry name" value="GGDEF"/>
    <property type="match status" value="1"/>
</dbReference>
<keyword evidence="6" id="KW-1185">Reference proteome</keyword>